<evidence type="ECO:0000256" key="2">
    <source>
        <dbReference type="ARBA" id="ARBA00022723"/>
    </source>
</evidence>
<protein>
    <submittedName>
        <fullName evidence="10">Protein FAM164C</fullName>
    </submittedName>
</protein>
<name>A0A091D276_FUKDA</name>
<evidence type="ECO:0000313" key="10">
    <source>
        <dbReference type="EMBL" id="KFO24260.1"/>
    </source>
</evidence>
<feature type="region of interest" description="Disordered" evidence="8">
    <location>
        <begin position="89"/>
        <end position="112"/>
    </location>
</feature>
<keyword evidence="2" id="KW-0479">Metal-binding</keyword>
<gene>
    <name evidence="10" type="ORF">H920_14390</name>
</gene>
<evidence type="ECO:0000256" key="8">
    <source>
        <dbReference type="SAM" id="MobiDB-lite"/>
    </source>
</evidence>
<evidence type="ECO:0000313" key="11">
    <source>
        <dbReference type="Proteomes" id="UP000028990"/>
    </source>
</evidence>
<feature type="region of interest" description="Disordered" evidence="8">
    <location>
        <begin position="147"/>
        <end position="170"/>
    </location>
</feature>
<proteinExistence type="inferred from homology"/>
<evidence type="ECO:0000256" key="6">
    <source>
        <dbReference type="PROSITE-ProRule" id="PRU01371"/>
    </source>
</evidence>
<dbReference type="PANTHER" id="PTHR14649">
    <property type="entry name" value="ZINC FINGER C2HC DOMAIN-CONTAINING PROTEIN 1C"/>
    <property type="match status" value="1"/>
</dbReference>
<feature type="region of interest" description="Disordered" evidence="8">
    <location>
        <begin position="23"/>
        <end position="54"/>
    </location>
</feature>
<reference evidence="10 11" key="1">
    <citation type="submission" date="2013-11" db="EMBL/GenBank/DDBJ databases">
        <title>The Damaraland mole rat (Fukomys damarensis) genome and evolution of African mole rats.</title>
        <authorList>
            <person name="Gladyshev V.N."/>
            <person name="Fang X."/>
        </authorList>
    </citation>
    <scope>NUCLEOTIDE SEQUENCE [LARGE SCALE GENOMIC DNA]</scope>
    <source>
        <tissue evidence="10">Liver</tissue>
    </source>
</reference>
<evidence type="ECO:0000256" key="7">
    <source>
        <dbReference type="SAM" id="Coils"/>
    </source>
</evidence>
<dbReference type="OrthoDB" id="10255185at2759"/>
<dbReference type="eggNOG" id="KOG3940">
    <property type="taxonomic scope" value="Eukaryota"/>
</dbReference>
<dbReference type="InterPro" id="IPR026104">
    <property type="entry name" value="ZNF_C2HC_dom_1C"/>
</dbReference>
<dbReference type="PANTHER" id="PTHR14649:SF1">
    <property type="entry name" value="ZINC FINGER C2HC DOMAIN-CONTAINING PROTEIN 1C"/>
    <property type="match status" value="1"/>
</dbReference>
<keyword evidence="11" id="KW-1185">Reference proteome</keyword>
<keyword evidence="4" id="KW-0862">Zinc</keyword>
<dbReference type="Pfam" id="PF13913">
    <property type="entry name" value="zf-C2HC_2"/>
    <property type="match status" value="1"/>
</dbReference>
<feature type="compositionally biased region" description="Polar residues" evidence="8">
    <location>
        <begin position="90"/>
        <end position="112"/>
    </location>
</feature>
<accession>A0A091D276</accession>
<keyword evidence="3 6" id="KW-0863">Zinc-finger</keyword>
<dbReference type="Proteomes" id="UP000028990">
    <property type="component" value="Unassembled WGS sequence"/>
</dbReference>
<feature type="compositionally biased region" description="Polar residues" evidence="8">
    <location>
        <begin position="300"/>
        <end position="311"/>
    </location>
</feature>
<sequence>MAGLQLAPQLSVGVMFPHNKTAAPGLHSAKQDPYEQGDSSQQSSMGHLKSFQKKPLSKKELALDNVYTHPKWNTCAKAESYFHSHCAGISQRNSGSNPQSQGKGFLYSSSPQPGYPKANDQEFIPFTKKRVGVDRAYPLKPMVHRKSCSTGEAGSYRDQNVYPRPPEPREFSDSNFGLRSWVNSSVLVSMQAEPMANIHRTHWMHLQRLEAAGESLEEEIRRKESLLREKLKKTEEELRRIQREQEQAKENEERELQRIIQLRRVKGSNTTTTTYKPVFSLEFETEEVFSRDRREDETCGQPQENSNSIQLSDYGIQKLKKERLVASNNKIRDQASGPLVEKFFQPSEEAGSNLQGSTRSSSLSRAPESLDSSGSTEEPELGKCSHCGRTFLLRRLARHSTICSKMQGSKRKVFNSSRARAKGTELEQYLNWNGPATVKAEPPQKNNWRQKHESFIRTLRQAREIQQVITKGGNPSDLPPIQPAENPDCSVFSL</sequence>
<dbReference type="EMBL" id="KN123629">
    <property type="protein sequence ID" value="KFO24260.1"/>
    <property type="molecule type" value="Genomic_DNA"/>
</dbReference>
<feature type="region of interest" description="Disordered" evidence="8">
    <location>
        <begin position="290"/>
        <end position="312"/>
    </location>
</feature>
<keyword evidence="5 7" id="KW-0175">Coiled coil</keyword>
<dbReference type="PROSITE" id="PS52027">
    <property type="entry name" value="ZF_C2HC_C3H"/>
    <property type="match status" value="1"/>
</dbReference>
<evidence type="ECO:0000256" key="3">
    <source>
        <dbReference type="ARBA" id="ARBA00022771"/>
    </source>
</evidence>
<evidence type="ECO:0000256" key="1">
    <source>
        <dbReference type="ARBA" id="ARBA00010843"/>
    </source>
</evidence>
<evidence type="ECO:0000256" key="5">
    <source>
        <dbReference type="ARBA" id="ARBA00023054"/>
    </source>
</evidence>
<feature type="domain" description="C2HC/C3H-type" evidence="9">
    <location>
        <begin position="380"/>
        <end position="409"/>
    </location>
</feature>
<dbReference type="GO" id="GO:0008270">
    <property type="term" value="F:zinc ion binding"/>
    <property type="evidence" value="ECO:0007669"/>
    <property type="project" value="UniProtKB-KW"/>
</dbReference>
<feature type="coiled-coil region" evidence="7">
    <location>
        <begin position="206"/>
        <end position="262"/>
    </location>
</feature>
<feature type="compositionally biased region" description="Polar residues" evidence="8">
    <location>
        <begin position="350"/>
        <end position="376"/>
    </location>
</feature>
<evidence type="ECO:0000256" key="4">
    <source>
        <dbReference type="ARBA" id="ARBA00022833"/>
    </source>
</evidence>
<dbReference type="STRING" id="885580.ENSFDAP00000004204"/>
<evidence type="ECO:0000259" key="9">
    <source>
        <dbReference type="PROSITE" id="PS52027"/>
    </source>
</evidence>
<dbReference type="AlphaFoldDB" id="A0A091D276"/>
<dbReference type="InterPro" id="IPR049899">
    <property type="entry name" value="Znf_C2HC_C3H"/>
</dbReference>
<organism evidence="10 11">
    <name type="scientific">Fukomys damarensis</name>
    <name type="common">Damaraland mole rat</name>
    <name type="synonym">Cryptomys damarensis</name>
    <dbReference type="NCBI Taxonomy" id="885580"/>
    <lineage>
        <taxon>Eukaryota</taxon>
        <taxon>Metazoa</taxon>
        <taxon>Chordata</taxon>
        <taxon>Craniata</taxon>
        <taxon>Vertebrata</taxon>
        <taxon>Euteleostomi</taxon>
        <taxon>Mammalia</taxon>
        <taxon>Eutheria</taxon>
        <taxon>Euarchontoglires</taxon>
        <taxon>Glires</taxon>
        <taxon>Rodentia</taxon>
        <taxon>Hystricomorpha</taxon>
        <taxon>Bathyergidae</taxon>
        <taxon>Fukomys</taxon>
    </lineage>
</organism>
<feature type="region of interest" description="Disordered" evidence="8">
    <location>
        <begin position="347"/>
        <end position="382"/>
    </location>
</feature>
<comment type="similarity">
    <text evidence="1">Belongs to the ZC2HC1 family.</text>
</comment>
<dbReference type="Gene3D" id="3.30.160.60">
    <property type="entry name" value="Classic Zinc Finger"/>
    <property type="match status" value="1"/>
</dbReference>